<sequence>MSSVASELKYFNELTILAMAEMQNPSDDFVRFFAKQAYSSVVTAKVLEQYTPLVKRVFTQIVNDQIAERLKSAFKKETEAEEKNFRRLHLSQKAIRCLPMMEKV</sequence>
<dbReference type="RefSeq" id="WP_121127249.1">
    <property type="nucleotide sequence ID" value="NZ_RBWS01000029.1"/>
</dbReference>
<dbReference type="AlphaFoldDB" id="A0A420VQD8"/>
<evidence type="ECO:0000313" key="1">
    <source>
        <dbReference type="EMBL" id="RKO68554.1"/>
    </source>
</evidence>
<accession>A0A420VQD8</accession>
<keyword evidence="2" id="KW-1185">Reference proteome</keyword>
<dbReference type="Proteomes" id="UP000282423">
    <property type="component" value="Unassembled WGS sequence"/>
</dbReference>
<protein>
    <submittedName>
        <fullName evidence="1">Uncharacterized protein</fullName>
    </submittedName>
</protein>
<reference evidence="1 2" key="1">
    <citation type="submission" date="2018-10" db="EMBL/GenBank/DDBJ databases">
        <title>Sphingobacterium sp. M05W1-28.</title>
        <authorList>
            <person name="Cai H."/>
        </authorList>
    </citation>
    <scope>NUCLEOTIDE SEQUENCE [LARGE SCALE GENOMIC DNA]</scope>
    <source>
        <strain evidence="1 2">M05W1-28</strain>
    </source>
</reference>
<dbReference type="OrthoDB" id="9148007at2"/>
<comment type="caution">
    <text evidence="1">The sequence shown here is derived from an EMBL/GenBank/DDBJ whole genome shotgun (WGS) entry which is preliminary data.</text>
</comment>
<dbReference type="EMBL" id="RBWS01000029">
    <property type="protein sequence ID" value="RKO68554.1"/>
    <property type="molecule type" value="Genomic_DNA"/>
</dbReference>
<gene>
    <name evidence="1" type="ORF">D7322_26855</name>
</gene>
<proteinExistence type="predicted"/>
<name>A0A420VQD8_9SPHI</name>
<organism evidence="1 2">
    <name type="scientific">Sphingobacterium puteale</name>
    <dbReference type="NCBI Taxonomy" id="2420510"/>
    <lineage>
        <taxon>Bacteria</taxon>
        <taxon>Pseudomonadati</taxon>
        <taxon>Bacteroidota</taxon>
        <taxon>Sphingobacteriia</taxon>
        <taxon>Sphingobacteriales</taxon>
        <taxon>Sphingobacteriaceae</taxon>
        <taxon>Sphingobacterium</taxon>
    </lineage>
</organism>
<evidence type="ECO:0000313" key="2">
    <source>
        <dbReference type="Proteomes" id="UP000282423"/>
    </source>
</evidence>